<evidence type="ECO:0000313" key="2">
    <source>
        <dbReference type="Proteomes" id="UP000282613"/>
    </source>
</evidence>
<reference evidence="3" key="1">
    <citation type="submission" date="2017-02" db="UniProtKB">
        <authorList>
            <consortium name="WormBaseParasite"/>
        </authorList>
    </citation>
    <scope>IDENTIFICATION</scope>
</reference>
<dbReference type="AlphaFoldDB" id="A0A0R3W1T3"/>
<accession>A0A0R3W1T3</accession>
<sequence length="117" mass="12950">MTDSSTSHLRCKRATTLTLPSLIFVHHKSMAAVPGLPLAPLPPNTSQTISSHVTINCLPPSVRRGDEERLGTWWRAAVVSFEGYDERASLTVRLRFPCCRNVEIFLVGTEQSASRCL</sequence>
<gene>
    <name evidence="1" type="ORF">TASK_LOCUS3719</name>
</gene>
<dbReference type="EMBL" id="UYRS01018309">
    <property type="protein sequence ID" value="VDK32237.1"/>
    <property type="molecule type" value="Genomic_DNA"/>
</dbReference>
<proteinExistence type="predicted"/>
<protein>
    <submittedName>
        <fullName evidence="1 3">Uncharacterized protein</fullName>
    </submittedName>
</protein>
<dbReference type="Proteomes" id="UP000282613">
    <property type="component" value="Unassembled WGS sequence"/>
</dbReference>
<organism evidence="3">
    <name type="scientific">Taenia asiatica</name>
    <name type="common">Asian tapeworm</name>
    <dbReference type="NCBI Taxonomy" id="60517"/>
    <lineage>
        <taxon>Eukaryota</taxon>
        <taxon>Metazoa</taxon>
        <taxon>Spiralia</taxon>
        <taxon>Lophotrochozoa</taxon>
        <taxon>Platyhelminthes</taxon>
        <taxon>Cestoda</taxon>
        <taxon>Eucestoda</taxon>
        <taxon>Cyclophyllidea</taxon>
        <taxon>Taeniidae</taxon>
        <taxon>Taenia</taxon>
    </lineage>
</organism>
<keyword evidence="2" id="KW-1185">Reference proteome</keyword>
<evidence type="ECO:0000313" key="3">
    <source>
        <dbReference type="WBParaSite" id="TASK_0000371801-mRNA-1"/>
    </source>
</evidence>
<dbReference type="WBParaSite" id="TASK_0000371801-mRNA-1">
    <property type="protein sequence ID" value="TASK_0000371801-mRNA-1"/>
    <property type="gene ID" value="TASK_0000371801"/>
</dbReference>
<name>A0A0R3W1T3_TAEAS</name>
<evidence type="ECO:0000313" key="1">
    <source>
        <dbReference type="EMBL" id="VDK32237.1"/>
    </source>
</evidence>
<reference evidence="1 2" key="2">
    <citation type="submission" date="2018-11" db="EMBL/GenBank/DDBJ databases">
        <authorList>
            <consortium name="Pathogen Informatics"/>
        </authorList>
    </citation>
    <scope>NUCLEOTIDE SEQUENCE [LARGE SCALE GENOMIC DNA]</scope>
</reference>